<comment type="similarity">
    <text evidence="1 5 7">Belongs to the spermidine/spermine synthase family.</text>
</comment>
<keyword evidence="11" id="KW-1185">Reference proteome</keyword>
<dbReference type="InterPro" id="IPR029063">
    <property type="entry name" value="SAM-dependent_MTases_sf"/>
</dbReference>
<evidence type="ECO:0000259" key="9">
    <source>
        <dbReference type="PROSITE" id="PS51006"/>
    </source>
</evidence>
<dbReference type="InterPro" id="IPR001045">
    <property type="entry name" value="Spermi_synthase"/>
</dbReference>
<organism evidence="10 11">
    <name type="scientific">Marinobacterium lacunae</name>
    <dbReference type="NCBI Taxonomy" id="1232683"/>
    <lineage>
        <taxon>Bacteria</taxon>
        <taxon>Pseudomonadati</taxon>
        <taxon>Pseudomonadota</taxon>
        <taxon>Gammaproteobacteria</taxon>
        <taxon>Oceanospirillales</taxon>
        <taxon>Oceanospirillaceae</taxon>
        <taxon>Marinobacterium</taxon>
    </lineage>
</organism>
<feature type="binding site" evidence="5">
    <location>
        <position position="164"/>
    </location>
    <ligand>
        <name>S-methyl-5'-thioadenosine</name>
        <dbReference type="ChEBI" id="CHEBI:17509"/>
    </ligand>
</feature>
<evidence type="ECO:0000256" key="8">
    <source>
        <dbReference type="RuleBase" id="RU003837"/>
    </source>
</evidence>
<dbReference type="PROSITE" id="PS51006">
    <property type="entry name" value="PABS_2"/>
    <property type="match status" value="1"/>
</dbReference>
<dbReference type="PANTHER" id="PTHR11558:SF11">
    <property type="entry name" value="SPERMIDINE SYNTHASE"/>
    <property type="match status" value="1"/>
</dbReference>
<dbReference type="GO" id="GO:0008295">
    <property type="term" value="P:spermidine biosynthetic process"/>
    <property type="evidence" value="ECO:0007669"/>
    <property type="project" value="UniProtKB-UniRule"/>
</dbReference>
<sequence>MTTTTFVEKLHDGYGQSFSVDEMLFEHRTEHQELLIFRNATFGRVMALDGIVQTTERDEFIYHEMMTHVPLLAHGHVKSVLIIGGGDGGMLREVLRHPGVESVTQVEIDGAVIDMCRRYLPGHSDGAFDDPRAKIVIADGVDYVRDCDQQYDLIISDCTDPVGPGEVLFTSAFYEGCKRCLNAGGVFVAQNGVAFLQLAEVVTTRQRLSPLFADQSFYCAAVPTYAGGLMTFAWASDDPSLRQISVDEVMRRYEASGIRTRYYNPQIHAGCFALPQYILDALSDI</sequence>
<dbReference type="NCBIfam" id="TIGR00417">
    <property type="entry name" value="speE"/>
    <property type="match status" value="1"/>
</dbReference>
<dbReference type="Pfam" id="PF01564">
    <property type="entry name" value="Spermine_synth"/>
    <property type="match status" value="1"/>
</dbReference>
<feature type="active site" description="Proton acceptor" evidence="5 6">
    <location>
        <position position="157"/>
    </location>
</feature>
<comment type="catalytic activity">
    <reaction evidence="5 8">
        <text>S-adenosyl 3-(methylsulfanyl)propylamine + putrescine = S-methyl-5'-thioadenosine + spermidine + H(+)</text>
        <dbReference type="Rhea" id="RHEA:12721"/>
        <dbReference type="ChEBI" id="CHEBI:15378"/>
        <dbReference type="ChEBI" id="CHEBI:17509"/>
        <dbReference type="ChEBI" id="CHEBI:57443"/>
        <dbReference type="ChEBI" id="CHEBI:57834"/>
        <dbReference type="ChEBI" id="CHEBI:326268"/>
        <dbReference type="EC" id="2.5.1.16"/>
    </reaction>
</comment>
<feature type="binding site" evidence="5">
    <location>
        <position position="32"/>
    </location>
    <ligand>
        <name>S-methyl-5'-thioadenosine</name>
        <dbReference type="ChEBI" id="CHEBI:17509"/>
    </ligand>
</feature>
<comment type="subunit">
    <text evidence="5">Homodimer or homotetramer.</text>
</comment>
<dbReference type="Gene3D" id="2.30.140.10">
    <property type="entry name" value="Spermidine synthase, tetramerisation domain"/>
    <property type="match status" value="1"/>
</dbReference>
<dbReference type="NCBIfam" id="NF002010">
    <property type="entry name" value="PRK00811.1"/>
    <property type="match status" value="1"/>
</dbReference>
<evidence type="ECO:0000256" key="2">
    <source>
        <dbReference type="ARBA" id="ARBA00022679"/>
    </source>
</evidence>
<dbReference type="SUPFAM" id="SSF53335">
    <property type="entry name" value="S-adenosyl-L-methionine-dependent methyltransferases"/>
    <property type="match status" value="1"/>
</dbReference>
<dbReference type="UniPathway" id="UPA00248">
    <property type="reaction ID" value="UER00314"/>
</dbReference>
<dbReference type="Pfam" id="PF17284">
    <property type="entry name" value="Spermine_synt_N"/>
    <property type="match status" value="1"/>
</dbReference>
<evidence type="ECO:0000256" key="5">
    <source>
        <dbReference type="HAMAP-Rule" id="MF_00198"/>
    </source>
</evidence>
<comment type="pathway">
    <text evidence="5">Amine and polyamine biosynthesis; spermidine biosynthesis; spermidine from putrescine: step 1/1.</text>
</comment>
<evidence type="ECO:0000313" key="11">
    <source>
        <dbReference type="Proteomes" id="UP000028252"/>
    </source>
</evidence>
<dbReference type="PANTHER" id="PTHR11558">
    <property type="entry name" value="SPERMIDINE/SPERMINE SYNTHASE"/>
    <property type="match status" value="1"/>
</dbReference>
<dbReference type="InterPro" id="IPR030374">
    <property type="entry name" value="PABS"/>
</dbReference>
<feature type="binding site" evidence="5">
    <location>
        <position position="63"/>
    </location>
    <ligand>
        <name>spermidine</name>
        <dbReference type="ChEBI" id="CHEBI:57834"/>
    </ligand>
</feature>
<name>A0A081FZ60_9GAMM</name>
<evidence type="ECO:0000256" key="3">
    <source>
        <dbReference type="ARBA" id="ARBA00023066"/>
    </source>
</evidence>
<dbReference type="InterPro" id="IPR030373">
    <property type="entry name" value="PABS_CS"/>
</dbReference>
<feature type="binding site" evidence="5">
    <location>
        <begin position="157"/>
        <end position="160"/>
    </location>
    <ligand>
        <name>spermidine</name>
        <dbReference type="ChEBI" id="CHEBI:57834"/>
    </ligand>
</feature>
<dbReference type="Gene3D" id="3.40.50.150">
    <property type="entry name" value="Vaccinia Virus protein VP39"/>
    <property type="match status" value="1"/>
</dbReference>
<evidence type="ECO:0000313" key="10">
    <source>
        <dbReference type="EMBL" id="KEA63815.1"/>
    </source>
</evidence>
<protein>
    <recommendedName>
        <fullName evidence="5">Polyamine aminopropyltransferase</fullName>
    </recommendedName>
    <alternativeName>
        <fullName evidence="5">Putrescine aminopropyltransferase</fullName>
        <shortName evidence="5">PAPT</shortName>
    </alternativeName>
    <alternativeName>
        <fullName evidence="5">Spermidine synthase</fullName>
        <shortName evidence="5">SPDS</shortName>
        <shortName evidence="5">SPDSY</shortName>
        <ecNumber evidence="5">2.5.1.16</ecNumber>
    </alternativeName>
</protein>
<feature type="domain" description="PABS" evidence="9">
    <location>
        <begin position="3"/>
        <end position="237"/>
    </location>
</feature>
<accession>A0A081FZ60</accession>
<dbReference type="EC" id="2.5.1.16" evidence="5"/>
<dbReference type="PROSITE" id="PS01330">
    <property type="entry name" value="PABS_1"/>
    <property type="match status" value="1"/>
</dbReference>
<dbReference type="Proteomes" id="UP000028252">
    <property type="component" value="Unassembled WGS sequence"/>
</dbReference>
<evidence type="ECO:0000256" key="1">
    <source>
        <dbReference type="ARBA" id="ARBA00007867"/>
    </source>
</evidence>
<dbReference type="EMBL" id="JMQN01000028">
    <property type="protein sequence ID" value="KEA63815.1"/>
    <property type="molecule type" value="Genomic_DNA"/>
</dbReference>
<dbReference type="CDD" id="cd02440">
    <property type="entry name" value="AdoMet_MTases"/>
    <property type="match status" value="1"/>
</dbReference>
<evidence type="ECO:0000256" key="4">
    <source>
        <dbReference type="ARBA" id="ARBA00023115"/>
    </source>
</evidence>
<evidence type="ECO:0000256" key="7">
    <source>
        <dbReference type="RuleBase" id="RU003836"/>
    </source>
</evidence>
<dbReference type="InterPro" id="IPR037163">
    <property type="entry name" value="Spermidine_synt_N_sf"/>
</dbReference>
<keyword evidence="2 5" id="KW-0808">Transferase</keyword>
<gene>
    <name evidence="5" type="primary">speE</name>
    <name evidence="10" type="ORF">ADIMK_1942</name>
</gene>
<dbReference type="GO" id="GO:0005829">
    <property type="term" value="C:cytosol"/>
    <property type="evidence" value="ECO:0007669"/>
    <property type="project" value="TreeGrafter"/>
</dbReference>
<proteinExistence type="inferred from homology"/>
<dbReference type="eggNOG" id="COG0421">
    <property type="taxonomic scope" value="Bacteria"/>
</dbReference>
<comment type="caution">
    <text evidence="10">The sequence shown here is derived from an EMBL/GenBank/DDBJ whole genome shotgun (WGS) entry which is preliminary data.</text>
</comment>
<keyword evidence="4 5" id="KW-0620">Polyamine biosynthesis</keyword>
<dbReference type="GO" id="GO:0004766">
    <property type="term" value="F:spermidine synthase activity"/>
    <property type="evidence" value="ECO:0007669"/>
    <property type="project" value="UniProtKB-UniRule"/>
</dbReference>
<comment type="function">
    <text evidence="5">Catalyzes the irreversible transfer of a propylamine group from the amino donor S-adenosylmethioninamine (decarboxy-AdoMet) to putrescine (1,4-diaminobutane) to yield spermidine.</text>
</comment>
<feature type="binding site" evidence="5">
    <location>
        <begin position="139"/>
        <end position="140"/>
    </location>
    <ligand>
        <name>S-methyl-5'-thioadenosine</name>
        <dbReference type="ChEBI" id="CHEBI:17509"/>
    </ligand>
</feature>
<dbReference type="AlphaFoldDB" id="A0A081FZ60"/>
<dbReference type="PATRIC" id="fig|1232683.4.peg.1905"/>
<dbReference type="InterPro" id="IPR035246">
    <property type="entry name" value="Spermidine_synt_N"/>
</dbReference>
<dbReference type="RefSeq" id="WP_036187059.1">
    <property type="nucleotide sequence ID" value="NZ_JMQN01000028.1"/>
</dbReference>
<dbReference type="STRING" id="1232683.ADIMK_1942"/>
<feature type="binding site" evidence="5">
    <location>
        <position position="107"/>
    </location>
    <ligand>
        <name>S-methyl-5'-thioadenosine</name>
        <dbReference type="ChEBI" id="CHEBI:17509"/>
    </ligand>
</feature>
<dbReference type="HAMAP" id="MF_00198">
    <property type="entry name" value="Spermidine_synth"/>
    <property type="match status" value="1"/>
</dbReference>
<dbReference type="OrthoDB" id="9793120at2"/>
<keyword evidence="3 5" id="KW-0745">Spermidine biosynthesis</keyword>
<reference evidence="10 11" key="1">
    <citation type="submission" date="2014-04" db="EMBL/GenBank/DDBJ databases">
        <title>Marinobacterium kochiensis sp. nov., isolated from sediment sample collected from Kochi backwaters in Kerala, India.</title>
        <authorList>
            <person name="Singh A."/>
            <person name="Pinnaka A.K."/>
        </authorList>
    </citation>
    <scope>NUCLEOTIDE SEQUENCE [LARGE SCALE GENOMIC DNA]</scope>
    <source>
        <strain evidence="10 11">AK27</strain>
    </source>
</reference>
<evidence type="ECO:0000256" key="6">
    <source>
        <dbReference type="PROSITE-ProRule" id="PRU00354"/>
    </source>
</evidence>
<feature type="binding site" evidence="5">
    <location>
        <position position="87"/>
    </location>
    <ligand>
        <name>spermidine</name>
        <dbReference type="ChEBI" id="CHEBI:57834"/>
    </ligand>
</feature>